<dbReference type="InterPro" id="IPR045865">
    <property type="entry name" value="ACT-like_dom_sf"/>
</dbReference>
<evidence type="ECO:0000256" key="13">
    <source>
        <dbReference type="SAM" id="SignalP"/>
    </source>
</evidence>
<dbReference type="SUPFAM" id="SSF52540">
    <property type="entry name" value="P-loop containing nucleoside triphosphate hydrolases"/>
    <property type="match status" value="1"/>
</dbReference>
<dbReference type="InterPro" id="IPR041701">
    <property type="entry name" value="MetN_ABC"/>
</dbReference>
<keyword evidence="7 15" id="KW-0067">ATP-binding</keyword>
<dbReference type="AlphaFoldDB" id="A0A4C1TD08"/>
<keyword evidence="8" id="KW-1278">Translocase</keyword>
<dbReference type="EMBL" id="BGZK01009361">
    <property type="protein sequence ID" value="GBP12024.1"/>
    <property type="molecule type" value="Genomic_DNA"/>
</dbReference>
<evidence type="ECO:0000256" key="1">
    <source>
        <dbReference type="ARBA" id="ARBA00004635"/>
    </source>
</evidence>
<dbReference type="GO" id="GO:0006865">
    <property type="term" value="P:amino acid transport"/>
    <property type="evidence" value="ECO:0007669"/>
    <property type="project" value="UniProtKB-KW"/>
</dbReference>
<dbReference type="OrthoDB" id="10255969at2759"/>
<dbReference type="SMART" id="SM00382">
    <property type="entry name" value="AAA"/>
    <property type="match status" value="1"/>
</dbReference>
<organism evidence="15 16">
    <name type="scientific">Eumeta variegata</name>
    <name type="common">Bagworm moth</name>
    <name type="synonym">Eumeta japonica</name>
    <dbReference type="NCBI Taxonomy" id="151549"/>
    <lineage>
        <taxon>Eukaryota</taxon>
        <taxon>Metazoa</taxon>
        <taxon>Ecdysozoa</taxon>
        <taxon>Arthropoda</taxon>
        <taxon>Hexapoda</taxon>
        <taxon>Insecta</taxon>
        <taxon>Pterygota</taxon>
        <taxon>Neoptera</taxon>
        <taxon>Endopterygota</taxon>
        <taxon>Lepidoptera</taxon>
        <taxon>Glossata</taxon>
        <taxon>Ditrysia</taxon>
        <taxon>Tineoidea</taxon>
        <taxon>Psychidae</taxon>
        <taxon>Oiketicinae</taxon>
        <taxon>Eumeta</taxon>
    </lineage>
</organism>
<dbReference type="InterPro" id="IPR003439">
    <property type="entry name" value="ABC_transporter-like_ATP-bd"/>
</dbReference>
<dbReference type="Pfam" id="PF03180">
    <property type="entry name" value="Lipoprotein_9"/>
    <property type="match status" value="1"/>
</dbReference>
<comment type="similarity">
    <text evidence="2">Belongs to the ABC transporter superfamily.</text>
</comment>
<dbReference type="InterPro" id="IPR004872">
    <property type="entry name" value="Lipoprotein_NlpA"/>
</dbReference>
<evidence type="ECO:0000256" key="9">
    <source>
        <dbReference type="ARBA" id="ARBA00022970"/>
    </source>
</evidence>
<dbReference type="GO" id="GO:0016887">
    <property type="term" value="F:ATP hydrolysis activity"/>
    <property type="evidence" value="ECO:0007669"/>
    <property type="project" value="InterPro"/>
</dbReference>
<reference evidence="15 16" key="1">
    <citation type="journal article" date="2019" name="Commun. Biol.">
        <title>The bagworm genome reveals a unique fibroin gene that provides high tensile strength.</title>
        <authorList>
            <person name="Kono N."/>
            <person name="Nakamura H."/>
            <person name="Ohtoshi R."/>
            <person name="Tomita M."/>
            <person name="Numata K."/>
            <person name="Arakawa K."/>
        </authorList>
    </citation>
    <scope>NUCLEOTIDE SEQUENCE [LARGE SCALE GENOMIC DNA]</scope>
</reference>
<dbReference type="PROSITE" id="PS50893">
    <property type="entry name" value="ABC_TRANSPORTER_2"/>
    <property type="match status" value="1"/>
</dbReference>
<name>A0A4C1TD08_EUMVA</name>
<dbReference type="Gene3D" id="3.40.190.10">
    <property type="entry name" value="Periplasmic binding protein-like II"/>
    <property type="match status" value="2"/>
</dbReference>
<keyword evidence="11" id="KW-0564">Palmitate</keyword>
<evidence type="ECO:0000256" key="10">
    <source>
        <dbReference type="ARBA" id="ARBA00023136"/>
    </source>
</evidence>
<dbReference type="Proteomes" id="UP000299102">
    <property type="component" value="Unassembled WGS sequence"/>
</dbReference>
<evidence type="ECO:0000256" key="6">
    <source>
        <dbReference type="ARBA" id="ARBA00022741"/>
    </source>
</evidence>
<dbReference type="SUPFAM" id="SSF53850">
    <property type="entry name" value="Periplasmic binding protein-like II"/>
    <property type="match status" value="1"/>
</dbReference>
<proteinExistence type="inferred from homology"/>
<comment type="caution">
    <text evidence="15">The sequence shown here is derived from an EMBL/GenBank/DDBJ whole genome shotgun (WGS) entry which is preliminary data.</text>
</comment>
<dbReference type="FunFam" id="3.40.50.300:FF:000056">
    <property type="entry name" value="Cell division ATP-binding protein FtsE"/>
    <property type="match status" value="1"/>
</dbReference>
<evidence type="ECO:0000256" key="2">
    <source>
        <dbReference type="ARBA" id="ARBA00005417"/>
    </source>
</evidence>
<feature type="signal peptide" evidence="13">
    <location>
        <begin position="1"/>
        <end position="24"/>
    </location>
</feature>
<keyword evidence="3" id="KW-0813">Transport</keyword>
<protein>
    <submittedName>
        <fullName evidence="15">Methionine import ATP-binding protein MetN 1</fullName>
    </submittedName>
</protein>
<keyword evidence="16" id="KW-1185">Reference proteome</keyword>
<dbReference type="InterPro" id="IPR003593">
    <property type="entry name" value="AAA+_ATPase"/>
</dbReference>
<dbReference type="PROSITE" id="PS00211">
    <property type="entry name" value="ABC_TRANSPORTER_1"/>
    <property type="match status" value="1"/>
</dbReference>
<evidence type="ECO:0000256" key="5">
    <source>
        <dbReference type="ARBA" id="ARBA00022729"/>
    </source>
</evidence>
<dbReference type="InterPro" id="IPR050086">
    <property type="entry name" value="MetN_ABC_transporter-like"/>
</dbReference>
<dbReference type="Pfam" id="PF00005">
    <property type="entry name" value="ABC_tran"/>
    <property type="match status" value="1"/>
</dbReference>
<dbReference type="CDD" id="cd03258">
    <property type="entry name" value="ABC_MetN_methionine_transporter"/>
    <property type="match status" value="1"/>
</dbReference>
<evidence type="ECO:0000256" key="7">
    <source>
        <dbReference type="ARBA" id="ARBA00022840"/>
    </source>
</evidence>
<evidence type="ECO:0000256" key="12">
    <source>
        <dbReference type="ARBA" id="ARBA00023288"/>
    </source>
</evidence>
<dbReference type="STRING" id="151549.A0A4C1TD08"/>
<sequence>MTRSKTLRAALGGLLLTLSAAATAANYSGPLKVGTTAAFAPPLETAVAEAKKQGLDVELVEFTDWTAPNVSVENGDIDVNLFQHKPFLENANQSGGFHLVAYAPAIINNIGLYSKKHSAIDQVPEGGTGAIANDPINGARGLLLLQKAGLITLKPGVGLKATVDDIVSNPKKLKIIEVEAVQLSRSLEEVDLAQGYPHYLRLAKTIDPNKALLFDGLEHPEYVIQFVIRQGHQDDPRLAKLEPVIMVSLSIPETSALSDAATRHTSGASHVIIEALSKRYPGQSVDALRNINLGIHRGEIFGIIGRSGAGKSTLIRCLNRLEEPTAGRIVIDGTDISALNARQLVEWRRSTGMIFQHFNLLSAKTVRQNIELPLKVAGVPAAVRARKVDELLALVGLEARQHAWPAQLSGGQKQRVGIARALVHDPELLLCDEATSALDPETTRSILALLKKINQQRHITIVLITHEMDVVHDLCHNVAVIDQGEIIECGPVWQVYSDPQQETTRQLLNPNHQALPESVGTRLTVHRQHHQSRLLVRLRYTGQGAQPDIGALSAEIAGEITLIYSAIEWVDSKPTGQLLLLLDARHEAQSVTTQLAHIADRLEVLGYVTGY</sequence>
<evidence type="ECO:0000259" key="14">
    <source>
        <dbReference type="PROSITE" id="PS50893"/>
    </source>
</evidence>
<dbReference type="SMART" id="SM00930">
    <property type="entry name" value="NIL"/>
    <property type="match status" value="1"/>
</dbReference>
<dbReference type="InterPro" id="IPR017871">
    <property type="entry name" value="ABC_transporter-like_CS"/>
</dbReference>
<evidence type="ECO:0000313" key="16">
    <source>
        <dbReference type="Proteomes" id="UP000299102"/>
    </source>
</evidence>
<gene>
    <name evidence="15" type="primary">metN1</name>
    <name evidence="15" type="ORF">EVAR_69110_1</name>
</gene>
<dbReference type="Gene3D" id="3.30.70.260">
    <property type="match status" value="1"/>
</dbReference>
<dbReference type="Gene3D" id="3.40.50.300">
    <property type="entry name" value="P-loop containing nucleotide triphosphate hydrolases"/>
    <property type="match status" value="1"/>
</dbReference>
<keyword evidence="12" id="KW-0449">Lipoprotein</keyword>
<evidence type="ECO:0000256" key="4">
    <source>
        <dbReference type="ARBA" id="ARBA00022475"/>
    </source>
</evidence>
<dbReference type="SUPFAM" id="SSF55021">
    <property type="entry name" value="ACT-like"/>
    <property type="match status" value="1"/>
</dbReference>
<feature type="domain" description="ABC transporter" evidence="14">
    <location>
        <begin position="271"/>
        <end position="508"/>
    </location>
</feature>
<accession>A0A4C1TD08</accession>
<dbReference type="GO" id="GO:0005524">
    <property type="term" value="F:ATP binding"/>
    <property type="evidence" value="ECO:0007669"/>
    <property type="project" value="UniProtKB-KW"/>
</dbReference>
<dbReference type="PANTHER" id="PTHR43166:SF30">
    <property type="entry name" value="METHIONINE IMPORT ATP-BINDING PROTEIN METN"/>
    <property type="match status" value="1"/>
</dbReference>
<keyword evidence="6" id="KW-0547">Nucleotide-binding</keyword>
<evidence type="ECO:0000256" key="8">
    <source>
        <dbReference type="ARBA" id="ARBA00022967"/>
    </source>
</evidence>
<keyword evidence="4" id="KW-1003">Cell membrane</keyword>
<dbReference type="GO" id="GO:0005886">
    <property type="term" value="C:plasma membrane"/>
    <property type="evidence" value="ECO:0007669"/>
    <property type="project" value="UniProtKB-ARBA"/>
</dbReference>
<dbReference type="InterPro" id="IPR027417">
    <property type="entry name" value="P-loop_NTPase"/>
</dbReference>
<keyword evidence="5 13" id="KW-0732">Signal</keyword>
<comment type="subcellular location">
    <subcellularLocation>
        <location evidence="1">Membrane</location>
        <topology evidence="1">Lipid-anchor</topology>
    </subcellularLocation>
</comment>
<keyword evidence="10" id="KW-0472">Membrane</keyword>
<evidence type="ECO:0000256" key="3">
    <source>
        <dbReference type="ARBA" id="ARBA00022448"/>
    </source>
</evidence>
<dbReference type="InterPro" id="IPR018449">
    <property type="entry name" value="NIL_domain"/>
</dbReference>
<evidence type="ECO:0000313" key="15">
    <source>
        <dbReference type="EMBL" id="GBP12024.1"/>
    </source>
</evidence>
<keyword evidence="9" id="KW-0029">Amino-acid transport</keyword>
<evidence type="ECO:0000256" key="11">
    <source>
        <dbReference type="ARBA" id="ARBA00023139"/>
    </source>
</evidence>
<feature type="chain" id="PRO_5020030902" evidence="13">
    <location>
        <begin position="25"/>
        <end position="611"/>
    </location>
</feature>
<dbReference type="PANTHER" id="PTHR43166">
    <property type="entry name" value="AMINO ACID IMPORT ATP-BINDING PROTEIN"/>
    <property type="match status" value="1"/>
</dbReference>